<accession>A0ABQ6Y3N9</accession>
<gene>
    <name evidence="1" type="ORF">A6D6_03685</name>
</gene>
<organism evidence="1 2">
    <name type="scientific">Alcanivorax xiamenensis</name>
    <dbReference type="NCBI Taxonomy" id="1177156"/>
    <lineage>
        <taxon>Bacteria</taxon>
        <taxon>Pseudomonadati</taxon>
        <taxon>Pseudomonadota</taxon>
        <taxon>Gammaproteobacteria</taxon>
        <taxon>Oceanospirillales</taxon>
        <taxon>Alcanivoracaceae</taxon>
        <taxon>Alcanivorax</taxon>
    </lineage>
</organism>
<comment type="caution">
    <text evidence="1">The sequence shown here is derived from an EMBL/GenBank/DDBJ whole genome shotgun (WGS) entry which is preliminary data.</text>
</comment>
<proteinExistence type="predicted"/>
<sequence>MGAWGVGPFDCDEGLDIKDRWEDWINGYNAVGYDEAIKRFFSRWGDAIRYGDSITNNEIIALVALHFDNQMQPPRKLVKAAGEAINRELELSEVGKWEHDKRRLREEFLCDFLDRLGAVRKKPKSQNLFMDPALNYRSLNVAKKGLLRSFRKIKDREKRVGFDRAGFPTFFNTLFRFMNYGVWEKDSKVFMQANTERLMMLATYLAIGLDYSEDELKALLDEVERKKYRS</sequence>
<evidence type="ECO:0000313" key="2">
    <source>
        <dbReference type="Proteomes" id="UP000771797"/>
    </source>
</evidence>
<name>A0ABQ6Y3N9_9GAMM</name>
<reference evidence="1 2" key="1">
    <citation type="submission" date="2012-09" db="EMBL/GenBank/DDBJ databases">
        <title>Genome Sequence of alkane-degrading Bacterium Alcanivorax sp. 6-D-6.</title>
        <authorList>
            <person name="Lai Q."/>
            <person name="Shao Z."/>
        </authorList>
    </citation>
    <scope>NUCLEOTIDE SEQUENCE [LARGE SCALE GENOMIC DNA]</scope>
    <source>
        <strain evidence="1 2">6-D-6</strain>
    </source>
</reference>
<keyword evidence="2" id="KW-1185">Reference proteome</keyword>
<dbReference type="RefSeq" id="WP_159661536.1">
    <property type="nucleotide sequence ID" value="NZ_AQPF01000049.1"/>
</dbReference>
<dbReference type="EMBL" id="AQPF01000049">
    <property type="protein sequence ID" value="KAF0803513.1"/>
    <property type="molecule type" value="Genomic_DNA"/>
</dbReference>
<evidence type="ECO:0008006" key="3">
    <source>
        <dbReference type="Google" id="ProtNLM"/>
    </source>
</evidence>
<protein>
    <recommendedName>
        <fullName evidence="3">DUF4259 domain-containing protein</fullName>
    </recommendedName>
</protein>
<evidence type="ECO:0000313" key="1">
    <source>
        <dbReference type="EMBL" id="KAF0803513.1"/>
    </source>
</evidence>
<dbReference type="Proteomes" id="UP000771797">
    <property type="component" value="Unassembled WGS sequence"/>
</dbReference>